<evidence type="ECO:0000259" key="2">
    <source>
        <dbReference type="Pfam" id="PF13439"/>
    </source>
</evidence>
<sequence>MDSTYVKKDQITILLLSWRDIRSPKSGGAEIFTHEMLKRSQQSRYRFIHFAPQFEGLPAEEEIDGVTYIRQGNIYSVIGHAIRYYRQHRNEIDYVVNQSNTHQFFTSFWVEPAKRIFFIHQLTREIWYENASFPLNHIGHALEPWMLKLAQKDQTITVSPSTRYDLLQLGFDAKRVHLLPEGIEFEHWQPEQFLPKEAQPTFMYVGRFVKYKGIDLVFQAFGELKKKFPQAKLWIAGRTNQEYVQCALLPIMNQYGLTYGELDDPEVDVIFHGFVSEERKLELMSRAQALVFPSLREGWGLTVTEAAAVGTPSIVSNSPGLVDATDFGKAGYLCFHGDVKGLSEQMERAAMGGEDYAGMRKRAYEYALKFHFNHTGAAFDTFVDHLVKEAQEHEQSRHSLLHVQ</sequence>
<evidence type="ECO:0000259" key="1">
    <source>
        <dbReference type="Pfam" id="PF00534"/>
    </source>
</evidence>
<keyword evidence="3" id="KW-0328">Glycosyltransferase</keyword>
<feature type="domain" description="Glycosyltransferase subfamily 4-like N-terminal" evidence="2">
    <location>
        <begin position="27"/>
        <end position="185"/>
    </location>
</feature>
<dbReference type="AlphaFoldDB" id="A0A1E3KXM7"/>
<comment type="caution">
    <text evidence="3">The sequence shown here is derived from an EMBL/GenBank/DDBJ whole genome shotgun (WGS) entry which is preliminary data.</text>
</comment>
<gene>
    <name evidence="3" type="ORF">PTI45_04600</name>
</gene>
<accession>A0A1E3KXM7</accession>
<dbReference type="InterPro" id="IPR028098">
    <property type="entry name" value="Glyco_trans_4-like_N"/>
</dbReference>
<dbReference type="Pfam" id="PF00534">
    <property type="entry name" value="Glycos_transf_1"/>
    <property type="match status" value="1"/>
</dbReference>
<dbReference type="STRING" id="1886670.PTI45_04600"/>
<reference evidence="3 4" key="1">
    <citation type="submission" date="2016-08" db="EMBL/GenBank/DDBJ databases">
        <title>Genome sequencing of Paenibacillus sp. TI45-13ar, isolated from Korean traditional nuruk.</title>
        <authorList>
            <person name="Kim S.-J."/>
        </authorList>
    </citation>
    <scope>NUCLEOTIDE SEQUENCE [LARGE SCALE GENOMIC DNA]</scope>
    <source>
        <strain evidence="3 4">TI45-13ar</strain>
    </source>
</reference>
<proteinExistence type="predicted"/>
<dbReference type="Proteomes" id="UP000094578">
    <property type="component" value="Unassembled WGS sequence"/>
</dbReference>
<dbReference type="EC" id="2.4.1.18" evidence="3"/>
<evidence type="ECO:0000313" key="3">
    <source>
        <dbReference type="EMBL" id="ODP26143.1"/>
    </source>
</evidence>
<keyword evidence="4" id="KW-1185">Reference proteome</keyword>
<dbReference type="SUPFAM" id="SSF53756">
    <property type="entry name" value="UDP-Glycosyltransferase/glycogen phosphorylase"/>
    <property type="match status" value="1"/>
</dbReference>
<dbReference type="PANTHER" id="PTHR45947:SF3">
    <property type="entry name" value="SULFOQUINOVOSYL TRANSFERASE SQD2"/>
    <property type="match status" value="1"/>
</dbReference>
<dbReference type="InterPro" id="IPR050194">
    <property type="entry name" value="Glycosyltransferase_grp1"/>
</dbReference>
<feature type="domain" description="Glycosyl transferase family 1" evidence="1">
    <location>
        <begin position="191"/>
        <end position="365"/>
    </location>
</feature>
<protein>
    <submittedName>
        <fullName evidence="3">1,4-alpha-glucan branching enzyme</fullName>
        <ecNumber evidence="3">2.4.1.18</ecNumber>
    </submittedName>
</protein>
<dbReference type="InterPro" id="IPR001296">
    <property type="entry name" value="Glyco_trans_1"/>
</dbReference>
<dbReference type="GO" id="GO:0003844">
    <property type="term" value="F:1,4-alpha-glucan branching enzyme activity"/>
    <property type="evidence" value="ECO:0007669"/>
    <property type="project" value="UniProtKB-EC"/>
</dbReference>
<dbReference type="CDD" id="cd03801">
    <property type="entry name" value="GT4_PimA-like"/>
    <property type="match status" value="1"/>
</dbReference>
<dbReference type="Pfam" id="PF13439">
    <property type="entry name" value="Glyco_transf_4"/>
    <property type="match status" value="1"/>
</dbReference>
<dbReference type="PATRIC" id="fig|1886670.3.peg.4622"/>
<dbReference type="EMBL" id="MDER01000096">
    <property type="protein sequence ID" value="ODP26143.1"/>
    <property type="molecule type" value="Genomic_DNA"/>
</dbReference>
<dbReference type="RefSeq" id="WP_069329899.1">
    <property type="nucleotide sequence ID" value="NZ_MDER01000096.1"/>
</dbReference>
<dbReference type="Gene3D" id="3.40.50.2000">
    <property type="entry name" value="Glycogen Phosphorylase B"/>
    <property type="match status" value="2"/>
</dbReference>
<organism evidence="3 4">
    <name type="scientific">Paenibacillus nuruki</name>
    <dbReference type="NCBI Taxonomy" id="1886670"/>
    <lineage>
        <taxon>Bacteria</taxon>
        <taxon>Bacillati</taxon>
        <taxon>Bacillota</taxon>
        <taxon>Bacilli</taxon>
        <taxon>Bacillales</taxon>
        <taxon>Paenibacillaceae</taxon>
        <taxon>Paenibacillus</taxon>
    </lineage>
</organism>
<evidence type="ECO:0000313" key="4">
    <source>
        <dbReference type="Proteomes" id="UP000094578"/>
    </source>
</evidence>
<name>A0A1E3KXM7_9BACL</name>
<keyword evidence="3" id="KW-0808">Transferase</keyword>
<dbReference type="PANTHER" id="PTHR45947">
    <property type="entry name" value="SULFOQUINOVOSYL TRANSFERASE SQD2"/>
    <property type="match status" value="1"/>
</dbReference>